<dbReference type="SUPFAM" id="SSF57701">
    <property type="entry name" value="Zn2/Cys6 DNA-binding domain"/>
    <property type="match status" value="1"/>
</dbReference>
<comment type="caution">
    <text evidence="8">The sequence shown here is derived from an EMBL/GenBank/DDBJ whole genome shotgun (WGS) entry which is preliminary data.</text>
</comment>
<sequence>MANAVHPGKNPLPAPRSCYRCNQKKIRCSKTQPCDSCVKASFECVFPGPGRAARRKKRPLKAELVNRLSNLEHEFKLLTTTPVRRKSADASSATECQQEKEEVERHQGRLLVEGASTHYVTHEVLFSLQNHIDELKSLVTSSENDEDASGDISDGGEGYLQPGNEFLFGYSSMASSLDTFHPNMVHSQILWKVYEENVAPVITIFHKPSLYQTISKAAANNGSDIDRASEAVVFAVYFAAVNSMSPDQCREQLGQDHSSLLQQYRFATQQALARAGFLHSRNQMVLQAAVLFLTCLRQPGDADFVLTLAAAVYRLAQGLGLHRDGSLFGLSPFEIEMRRRLWWAIYLLDSQTSELHAVDPQITESCYNTKQPLNIDDSELLPGASRAPESRVGFTDMTFSLVRIEMTVRYRRSLLNVPRGGGDDNNNSEKAVRLDERLRQLEQIHHRLREQYLQFCDVSVPVQWVTATIIRLALTRTWLIAHLSQGTAATQIPEISSAEDSNDRDKLFSTAIEVVEFAYLLETDPRTLKWAWLFKGYPQWQAAAFVLSQLCVRPRSADTDQAWAVVNKAVARWIRGDQRGSITRKTIRQLIERAVGVNGYVWDERAGEISSFYSI</sequence>
<dbReference type="GO" id="GO:0000981">
    <property type="term" value="F:DNA-binding transcription factor activity, RNA polymerase II-specific"/>
    <property type="evidence" value="ECO:0007669"/>
    <property type="project" value="InterPro"/>
</dbReference>
<dbReference type="PANTHER" id="PTHR31001">
    <property type="entry name" value="UNCHARACTERIZED TRANSCRIPTIONAL REGULATORY PROTEIN"/>
    <property type="match status" value="1"/>
</dbReference>
<dbReference type="GO" id="GO:0003677">
    <property type="term" value="F:DNA binding"/>
    <property type="evidence" value="ECO:0007669"/>
    <property type="project" value="UniProtKB-KW"/>
</dbReference>
<dbReference type="Gene3D" id="4.10.240.10">
    <property type="entry name" value="Zn(2)-C6 fungal-type DNA-binding domain"/>
    <property type="match status" value="1"/>
</dbReference>
<dbReference type="InterPro" id="IPR007219">
    <property type="entry name" value="XnlR_reg_dom"/>
</dbReference>
<evidence type="ECO:0000256" key="6">
    <source>
        <dbReference type="ARBA" id="ARBA00023242"/>
    </source>
</evidence>
<dbReference type="PROSITE" id="PS50048">
    <property type="entry name" value="ZN2_CY6_FUNGAL_2"/>
    <property type="match status" value="1"/>
</dbReference>
<keyword evidence="2" id="KW-0479">Metal-binding</keyword>
<evidence type="ECO:0000259" key="7">
    <source>
        <dbReference type="PROSITE" id="PS50048"/>
    </source>
</evidence>
<name>A0AAD4CPJ3_ASPNN</name>
<dbReference type="CDD" id="cd12148">
    <property type="entry name" value="fungal_TF_MHR"/>
    <property type="match status" value="1"/>
</dbReference>
<dbReference type="InterPro" id="IPR001138">
    <property type="entry name" value="Zn2Cys6_DnaBD"/>
</dbReference>
<keyword evidence="9" id="KW-1185">Reference proteome</keyword>
<feature type="domain" description="Zn(2)-C6 fungal-type" evidence="7">
    <location>
        <begin position="17"/>
        <end position="46"/>
    </location>
</feature>
<organism evidence="8 9">
    <name type="scientific">Aspergillus nanangensis</name>
    <dbReference type="NCBI Taxonomy" id="2582783"/>
    <lineage>
        <taxon>Eukaryota</taxon>
        <taxon>Fungi</taxon>
        <taxon>Dikarya</taxon>
        <taxon>Ascomycota</taxon>
        <taxon>Pezizomycotina</taxon>
        <taxon>Eurotiomycetes</taxon>
        <taxon>Eurotiomycetidae</taxon>
        <taxon>Eurotiales</taxon>
        <taxon>Aspergillaceae</taxon>
        <taxon>Aspergillus</taxon>
        <taxon>Aspergillus subgen. Circumdati</taxon>
    </lineage>
</organism>
<dbReference type="InterPro" id="IPR036864">
    <property type="entry name" value="Zn2-C6_fun-type_DNA-bd_sf"/>
</dbReference>
<gene>
    <name evidence="8" type="ORF">FE257_006026</name>
</gene>
<dbReference type="Proteomes" id="UP001194746">
    <property type="component" value="Unassembled WGS sequence"/>
</dbReference>
<dbReference type="InterPro" id="IPR050613">
    <property type="entry name" value="Sec_Metabolite_Reg"/>
</dbReference>
<evidence type="ECO:0000256" key="4">
    <source>
        <dbReference type="ARBA" id="ARBA00023125"/>
    </source>
</evidence>
<keyword evidence="4" id="KW-0238">DNA-binding</keyword>
<evidence type="ECO:0000256" key="5">
    <source>
        <dbReference type="ARBA" id="ARBA00023163"/>
    </source>
</evidence>
<evidence type="ECO:0000256" key="2">
    <source>
        <dbReference type="ARBA" id="ARBA00022723"/>
    </source>
</evidence>
<dbReference type="CDD" id="cd00067">
    <property type="entry name" value="GAL4"/>
    <property type="match status" value="1"/>
</dbReference>
<dbReference type="GO" id="GO:0009893">
    <property type="term" value="P:positive regulation of metabolic process"/>
    <property type="evidence" value="ECO:0007669"/>
    <property type="project" value="UniProtKB-ARBA"/>
</dbReference>
<keyword evidence="5" id="KW-0804">Transcription</keyword>
<dbReference type="EMBL" id="VCAU01000027">
    <property type="protein sequence ID" value="KAF9890359.1"/>
    <property type="molecule type" value="Genomic_DNA"/>
</dbReference>
<evidence type="ECO:0000313" key="8">
    <source>
        <dbReference type="EMBL" id="KAF9890359.1"/>
    </source>
</evidence>
<proteinExistence type="predicted"/>
<dbReference type="PANTHER" id="PTHR31001:SF50">
    <property type="entry name" value="ZN(II)2CYS6 TRANSCRIPTION FACTOR (EUROFUNG)"/>
    <property type="match status" value="1"/>
</dbReference>
<accession>A0AAD4CPJ3</accession>
<dbReference type="SMART" id="SM00066">
    <property type="entry name" value="GAL4"/>
    <property type="match status" value="1"/>
</dbReference>
<dbReference type="Pfam" id="PF04082">
    <property type="entry name" value="Fungal_trans"/>
    <property type="match status" value="1"/>
</dbReference>
<evidence type="ECO:0000313" key="9">
    <source>
        <dbReference type="Proteomes" id="UP001194746"/>
    </source>
</evidence>
<protein>
    <recommendedName>
        <fullName evidence="7">Zn(2)-C6 fungal-type domain-containing protein</fullName>
    </recommendedName>
</protein>
<dbReference type="AlphaFoldDB" id="A0AAD4CPJ3"/>
<dbReference type="Pfam" id="PF00172">
    <property type="entry name" value="Zn_clus"/>
    <property type="match status" value="1"/>
</dbReference>
<keyword evidence="6" id="KW-0539">Nucleus</keyword>
<keyword evidence="3" id="KW-0805">Transcription regulation</keyword>
<evidence type="ECO:0000256" key="1">
    <source>
        <dbReference type="ARBA" id="ARBA00004123"/>
    </source>
</evidence>
<dbReference type="GO" id="GO:0005634">
    <property type="term" value="C:nucleus"/>
    <property type="evidence" value="ECO:0007669"/>
    <property type="project" value="UniProtKB-SubCell"/>
</dbReference>
<reference evidence="8" key="2">
    <citation type="submission" date="2020-02" db="EMBL/GenBank/DDBJ databases">
        <authorList>
            <person name="Gilchrist C.L.M."/>
            <person name="Chooi Y.-H."/>
        </authorList>
    </citation>
    <scope>NUCLEOTIDE SEQUENCE</scope>
    <source>
        <strain evidence="8">MST-FP2251</strain>
    </source>
</reference>
<evidence type="ECO:0000256" key="3">
    <source>
        <dbReference type="ARBA" id="ARBA00023015"/>
    </source>
</evidence>
<dbReference type="GO" id="GO:0006351">
    <property type="term" value="P:DNA-templated transcription"/>
    <property type="evidence" value="ECO:0007669"/>
    <property type="project" value="InterPro"/>
</dbReference>
<dbReference type="GO" id="GO:0008270">
    <property type="term" value="F:zinc ion binding"/>
    <property type="evidence" value="ECO:0007669"/>
    <property type="project" value="InterPro"/>
</dbReference>
<dbReference type="SMART" id="SM00906">
    <property type="entry name" value="Fungal_trans"/>
    <property type="match status" value="1"/>
</dbReference>
<comment type="subcellular location">
    <subcellularLocation>
        <location evidence="1">Nucleus</location>
    </subcellularLocation>
</comment>
<reference evidence="8" key="1">
    <citation type="journal article" date="2019" name="Beilstein J. Org. Chem.">
        <title>Nanangenines: drimane sesquiterpenoids as the dominant metabolite cohort of a novel Australian fungus, Aspergillus nanangensis.</title>
        <authorList>
            <person name="Lacey H.J."/>
            <person name="Gilchrist C.L.M."/>
            <person name="Crombie A."/>
            <person name="Kalaitzis J.A."/>
            <person name="Vuong D."/>
            <person name="Rutledge P.J."/>
            <person name="Turner P."/>
            <person name="Pitt J.I."/>
            <person name="Lacey E."/>
            <person name="Chooi Y.H."/>
            <person name="Piggott A.M."/>
        </authorList>
    </citation>
    <scope>NUCLEOTIDE SEQUENCE</scope>
    <source>
        <strain evidence="8">MST-FP2251</strain>
    </source>
</reference>